<dbReference type="SUPFAM" id="SSF46565">
    <property type="entry name" value="Chaperone J-domain"/>
    <property type="match status" value="1"/>
</dbReference>
<dbReference type="PRINTS" id="PR00625">
    <property type="entry name" value="JDOMAIN"/>
</dbReference>
<dbReference type="InterPro" id="IPR001623">
    <property type="entry name" value="DnaJ_domain"/>
</dbReference>
<name>A0A418WUX5_9BURK</name>
<dbReference type="Proteomes" id="UP000285190">
    <property type="component" value="Unassembled WGS sequence"/>
</dbReference>
<dbReference type="PANTHER" id="PTHR44360:SF1">
    <property type="entry name" value="DNAJ HOMOLOG SUBFAMILY B MEMBER 9"/>
    <property type="match status" value="1"/>
</dbReference>
<keyword evidence="1" id="KW-0143">Chaperone</keyword>
<dbReference type="GO" id="GO:0051087">
    <property type="term" value="F:protein-folding chaperone binding"/>
    <property type="evidence" value="ECO:0007669"/>
    <property type="project" value="TreeGrafter"/>
</dbReference>
<evidence type="ECO:0000256" key="1">
    <source>
        <dbReference type="ARBA" id="ARBA00023186"/>
    </source>
</evidence>
<dbReference type="InterPro" id="IPR036869">
    <property type="entry name" value="J_dom_sf"/>
</dbReference>
<dbReference type="PROSITE" id="PS50076">
    <property type="entry name" value="DNAJ_2"/>
    <property type="match status" value="1"/>
</dbReference>
<sequence length="305" mass="34159">MFNAWNSQVATPDYYSVLGILPDAEDVVVAAAYRALAQRYHPDRWTGNPTEAHGKMSVLNEAYRVLRDKTLRAEYDRARVKGQQAEFSSEESSEFTEAFASGLSEVEDRWLVACSIYPDLVGLRKKLGAVSTSLAFSYVTAILEIKMYEQRNEIAEALKSAFLERYFGTNAEILKYAEELIYSGHRDAAKALNRLVDVMGSNVEPSRLISKVDTDFGIRTSREREAAARQRQRDHQSLASAVRVYGHYREARALADLHGYQTQEVGGGFLSAPEVHVKPPKGDLVIFKNSVAFVQWVKNTLLPAA</sequence>
<proteinExistence type="predicted"/>
<dbReference type="SMART" id="SM00271">
    <property type="entry name" value="DnaJ"/>
    <property type="match status" value="1"/>
</dbReference>
<keyword evidence="4" id="KW-1185">Reference proteome</keyword>
<gene>
    <name evidence="3" type="ORF">D3870_18870</name>
</gene>
<dbReference type="GO" id="GO:0036503">
    <property type="term" value="P:ERAD pathway"/>
    <property type="evidence" value="ECO:0007669"/>
    <property type="project" value="TreeGrafter"/>
</dbReference>
<evidence type="ECO:0000259" key="2">
    <source>
        <dbReference type="PROSITE" id="PS50076"/>
    </source>
</evidence>
<dbReference type="AlphaFoldDB" id="A0A418WUX5"/>
<evidence type="ECO:0000313" key="4">
    <source>
        <dbReference type="Proteomes" id="UP000285190"/>
    </source>
</evidence>
<dbReference type="Pfam" id="PF00226">
    <property type="entry name" value="DnaJ"/>
    <property type="match status" value="1"/>
</dbReference>
<dbReference type="CDD" id="cd06257">
    <property type="entry name" value="DnaJ"/>
    <property type="match status" value="1"/>
</dbReference>
<dbReference type="EMBL" id="QYUN01000003">
    <property type="protein sequence ID" value="RJF96514.1"/>
    <property type="molecule type" value="Genomic_DNA"/>
</dbReference>
<dbReference type="PANTHER" id="PTHR44360">
    <property type="entry name" value="DNAJ HOMOLOG SUBFAMILY B MEMBER 9"/>
    <property type="match status" value="1"/>
</dbReference>
<protein>
    <submittedName>
        <fullName evidence="3">J domain-containing protein</fullName>
    </submittedName>
</protein>
<feature type="domain" description="J" evidence="2">
    <location>
        <begin position="13"/>
        <end position="79"/>
    </location>
</feature>
<evidence type="ECO:0000313" key="3">
    <source>
        <dbReference type="EMBL" id="RJF96514.1"/>
    </source>
</evidence>
<dbReference type="InterPro" id="IPR051948">
    <property type="entry name" value="Hsp70_co-chaperone_J-domain"/>
</dbReference>
<dbReference type="Gene3D" id="1.10.287.110">
    <property type="entry name" value="DnaJ domain"/>
    <property type="match status" value="1"/>
</dbReference>
<comment type="caution">
    <text evidence="3">The sequence shown here is derived from an EMBL/GenBank/DDBJ whole genome shotgun (WGS) entry which is preliminary data.</text>
</comment>
<reference evidence="3 4" key="1">
    <citation type="submission" date="2018-09" db="EMBL/GenBank/DDBJ databases">
        <authorList>
            <person name="Zhu H."/>
        </authorList>
    </citation>
    <scope>NUCLEOTIDE SEQUENCE [LARGE SCALE GENOMIC DNA]</scope>
    <source>
        <strain evidence="3 4">K2R10-39</strain>
    </source>
</reference>
<organism evidence="3 4">
    <name type="scientific">Noviherbaspirillum cavernae</name>
    <dbReference type="NCBI Taxonomy" id="2320862"/>
    <lineage>
        <taxon>Bacteria</taxon>
        <taxon>Pseudomonadati</taxon>
        <taxon>Pseudomonadota</taxon>
        <taxon>Betaproteobacteria</taxon>
        <taxon>Burkholderiales</taxon>
        <taxon>Oxalobacteraceae</taxon>
        <taxon>Noviherbaspirillum</taxon>
    </lineage>
</organism>
<accession>A0A418WUX5</accession>
<dbReference type="GO" id="GO:0051787">
    <property type="term" value="F:misfolded protein binding"/>
    <property type="evidence" value="ECO:0007669"/>
    <property type="project" value="TreeGrafter"/>
</dbReference>